<dbReference type="EMBL" id="KL584977">
    <property type="protein sequence ID" value="KEQ87227.1"/>
    <property type="molecule type" value="Genomic_DNA"/>
</dbReference>
<evidence type="ECO:0000313" key="1">
    <source>
        <dbReference type="EMBL" id="KEQ87227.1"/>
    </source>
</evidence>
<dbReference type="AlphaFoldDB" id="A0A074XZ28"/>
<gene>
    <name evidence="1" type="ORF">M438DRAFT_165265</name>
</gene>
<dbReference type="GeneID" id="40741378"/>
<evidence type="ECO:0000313" key="2">
    <source>
        <dbReference type="Proteomes" id="UP000030706"/>
    </source>
</evidence>
<name>A0A074XZ28_AURPU</name>
<sequence>MAVVRRARRRPDARGLRNILLALAPSGFWGQGDDPRKSLIIDSWILECDVEEEKDVGLDLSIDPSTLKGGKGSEYKLQGHSTRDVYLMPVEPTCDSVKTSFCQGEQCTRTTHLIDRNHLHDCIVSPVS</sequence>
<keyword evidence="2" id="KW-1185">Reference proteome</keyword>
<dbReference type="HOGENOM" id="CLU_1959156_0_0_1"/>
<protein>
    <submittedName>
        <fullName evidence="1">Uncharacterized protein</fullName>
    </submittedName>
</protein>
<organism evidence="1 2">
    <name type="scientific">Aureobasidium pullulans EXF-150</name>
    <dbReference type="NCBI Taxonomy" id="1043002"/>
    <lineage>
        <taxon>Eukaryota</taxon>
        <taxon>Fungi</taxon>
        <taxon>Dikarya</taxon>
        <taxon>Ascomycota</taxon>
        <taxon>Pezizomycotina</taxon>
        <taxon>Dothideomycetes</taxon>
        <taxon>Dothideomycetidae</taxon>
        <taxon>Dothideales</taxon>
        <taxon>Saccotheciaceae</taxon>
        <taxon>Aureobasidium</taxon>
    </lineage>
</organism>
<proteinExistence type="predicted"/>
<dbReference type="RefSeq" id="XP_029763414.1">
    <property type="nucleotide sequence ID" value="XM_029899072.1"/>
</dbReference>
<reference evidence="1 2" key="1">
    <citation type="journal article" date="2014" name="BMC Genomics">
        <title>Genome sequencing of four Aureobasidium pullulans varieties: biotechnological potential, stress tolerance, and description of new species.</title>
        <authorList>
            <person name="Gostin Ar C."/>
            <person name="Ohm R.A."/>
            <person name="Kogej T."/>
            <person name="Sonjak S."/>
            <person name="Turk M."/>
            <person name="Zajc J."/>
            <person name="Zalar P."/>
            <person name="Grube M."/>
            <person name="Sun H."/>
            <person name="Han J."/>
            <person name="Sharma A."/>
            <person name="Chiniquy J."/>
            <person name="Ngan C.Y."/>
            <person name="Lipzen A."/>
            <person name="Barry K."/>
            <person name="Grigoriev I.V."/>
            <person name="Gunde-Cimerman N."/>
        </authorList>
    </citation>
    <scope>NUCLEOTIDE SEQUENCE [LARGE SCALE GENOMIC DNA]</scope>
    <source>
        <strain evidence="1 2">EXF-150</strain>
    </source>
</reference>
<accession>A0A074XZ28</accession>
<dbReference type="Proteomes" id="UP000030706">
    <property type="component" value="Unassembled WGS sequence"/>
</dbReference>